<reference evidence="3 4" key="1">
    <citation type="journal article" date="2020" name="Sci. Rep.">
        <title>A novel cyanobacterial geosmin producer, revising GeoA distribution and dispersion patterns in Bacteria.</title>
        <authorList>
            <person name="Churro C."/>
            <person name="Semedo-Aguiar A.P."/>
            <person name="Silva A.D."/>
            <person name="Pereira-Leal J.B."/>
            <person name="Leite R.B."/>
        </authorList>
    </citation>
    <scope>NUCLEOTIDE SEQUENCE [LARGE SCALE GENOMIC DNA]</scope>
    <source>
        <strain evidence="3 4">IPMA8</strain>
    </source>
</reference>
<comment type="caution">
    <text evidence="3">The sequence shown here is derived from an EMBL/GenBank/DDBJ whole genome shotgun (WGS) entry which is preliminary data.</text>
</comment>
<dbReference type="EMBL" id="SRRZ01000033">
    <property type="protein sequence ID" value="NQE34504.1"/>
    <property type="molecule type" value="Genomic_DNA"/>
</dbReference>
<accession>A0ABX2CW05</accession>
<dbReference type="SUPFAM" id="SSF56219">
    <property type="entry name" value="DNase I-like"/>
    <property type="match status" value="1"/>
</dbReference>
<evidence type="ECO:0000313" key="4">
    <source>
        <dbReference type="Proteomes" id="UP000702425"/>
    </source>
</evidence>
<keyword evidence="4" id="KW-1185">Reference proteome</keyword>
<protein>
    <recommendedName>
        <fullName evidence="2">Endonuclease/exonuclease/phosphatase domain-containing protein</fullName>
    </recommendedName>
</protein>
<dbReference type="RefSeq" id="WP_172187117.1">
    <property type="nucleotide sequence ID" value="NZ_CAWPPK010000245.1"/>
</dbReference>
<keyword evidence="1" id="KW-0472">Membrane</keyword>
<gene>
    <name evidence="3" type="ORF">E5S67_02230</name>
</gene>
<dbReference type="Proteomes" id="UP000702425">
    <property type="component" value="Unassembled WGS sequence"/>
</dbReference>
<dbReference type="Gene3D" id="3.60.10.10">
    <property type="entry name" value="Endonuclease/exonuclease/phosphatase"/>
    <property type="match status" value="1"/>
</dbReference>
<feature type="transmembrane region" description="Helical" evidence="1">
    <location>
        <begin position="182"/>
        <end position="201"/>
    </location>
</feature>
<dbReference type="Pfam" id="PF03372">
    <property type="entry name" value="Exo_endo_phos"/>
    <property type="match status" value="1"/>
</dbReference>
<evidence type="ECO:0000313" key="3">
    <source>
        <dbReference type="EMBL" id="NQE34504.1"/>
    </source>
</evidence>
<feature type="domain" description="Endonuclease/exonuclease/phosphatase" evidence="2">
    <location>
        <begin position="221"/>
        <end position="421"/>
    </location>
</feature>
<keyword evidence="1" id="KW-0812">Transmembrane</keyword>
<dbReference type="InterPro" id="IPR036691">
    <property type="entry name" value="Endo/exonu/phosph_ase_sf"/>
</dbReference>
<feature type="transmembrane region" description="Helical" evidence="1">
    <location>
        <begin position="47"/>
        <end position="68"/>
    </location>
</feature>
<feature type="transmembrane region" description="Helical" evidence="1">
    <location>
        <begin position="124"/>
        <end position="145"/>
    </location>
</feature>
<evidence type="ECO:0000259" key="2">
    <source>
        <dbReference type="Pfam" id="PF03372"/>
    </source>
</evidence>
<organism evidence="3 4">
    <name type="scientific">Microcoleus asticus IPMA8</name>
    <dbReference type="NCBI Taxonomy" id="2563858"/>
    <lineage>
        <taxon>Bacteria</taxon>
        <taxon>Bacillati</taxon>
        <taxon>Cyanobacteriota</taxon>
        <taxon>Cyanophyceae</taxon>
        <taxon>Oscillatoriophycideae</taxon>
        <taxon>Oscillatoriales</taxon>
        <taxon>Microcoleaceae</taxon>
        <taxon>Microcoleus</taxon>
        <taxon>Microcoleus asticus</taxon>
    </lineage>
</organism>
<evidence type="ECO:0000256" key="1">
    <source>
        <dbReference type="SAM" id="Phobius"/>
    </source>
</evidence>
<dbReference type="InterPro" id="IPR005135">
    <property type="entry name" value="Endo/exonuclease/phosphatase"/>
</dbReference>
<name>A0ABX2CW05_9CYAN</name>
<sequence length="430" mass="48222">MDSIIRNTITIGLPALMLFIAIAATGKTGDAAVWSGLVKVGGSFGMLIGLGVLVFVGFVANSFSYFVIDSLLVRFYQKRRELEQPEQLVIEIDKLPITNDLKIKLKWAVMHSIPNKNLSLKHVILKWFIIAATVNALFSIVGYLGKINIFFELSSHFKLQYLLVSFSTLIFFALVRSKKRWLLVSAFCIIINLAEIVPWYFPAPAFAGATPAQNLRILHSNVLTNNRRYSEVISLVKAEQPDIAVFVEVNPSWAKELAVLSEIFPYSCRYQESERFGSAIYSKLPLENTSVKAFSKQRKSLLADVQFQGKIISLILAHPTVPIKQHSFIDRNQQLTAIGEYAAQVKNPLIVVGDFNTTMWSPFYKNMVKTGNLRNARSGFGILPTWPTFMPLAYIPIDHFLVSKEIGVLKIRTGRNVGSDHLPLITDLVI</sequence>
<feature type="transmembrane region" description="Helical" evidence="1">
    <location>
        <begin position="157"/>
        <end position="175"/>
    </location>
</feature>
<keyword evidence="1" id="KW-1133">Transmembrane helix</keyword>
<proteinExistence type="predicted"/>